<accession>A0A2P6N786</accession>
<dbReference type="FunFam" id="3.40.30.10:FF:000010">
    <property type="entry name" value="Glutathione peroxidase"/>
    <property type="match status" value="1"/>
</dbReference>
<dbReference type="InParanoid" id="A0A2P6N786"/>
<dbReference type="Pfam" id="PF00255">
    <property type="entry name" value="GSHPx"/>
    <property type="match status" value="1"/>
</dbReference>
<sequence length="215" mass="24097">MRFIYLSPRYDNAKSPWILSCGGEGFSGSADCHPPKKAPNQHIRRMSTTPSSFYDLSAISNKGKPIPFSDFKGKVVLVVNVASQCGFTKQYAGLEELNKKYRDRGLQMIGFPCNQFGGQEPGSAEEIESFCQVNFGVTFPLTEKVEVNGTNEHPVFHHLKSQKKWFGLSRVKWNFEKFLIDTEGNVAERFSSTSDASAIEPYLLTLLPKAESQKE</sequence>
<evidence type="ECO:0000313" key="5">
    <source>
        <dbReference type="EMBL" id="PRP79822.1"/>
    </source>
</evidence>
<dbReference type="Proteomes" id="UP000241769">
    <property type="component" value="Unassembled WGS sequence"/>
</dbReference>
<dbReference type="OrthoDB" id="446890at2759"/>
<dbReference type="InterPro" id="IPR029759">
    <property type="entry name" value="GPX_AS"/>
</dbReference>
<dbReference type="EMBL" id="MDYQ01000169">
    <property type="protein sequence ID" value="PRP79822.1"/>
    <property type="molecule type" value="Genomic_DNA"/>
</dbReference>
<dbReference type="PANTHER" id="PTHR11592:SF78">
    <property type="entry name" value="GLUTATHIONE PEROXIDASE"/>
    <property type="match status" value="1"/>
</dbReference>
<evidence type="ECO:0000256" key="3">
    <source>
        <dbReference type="ARBA" id="ARBA00023002"/>
    </source>
</evidence>
<proteinExistence type="inferred from homology"/>
<comment type="similarity">
    <text evidence="1 4">Belongs to the glutathione peroxidase family.</text>
</comment>
<gene>
    <name evidence="5" type="ORF">PROFUN_12494</name>
</gene>
<comment type="caution">
    <text evidence="5">The sequence shown here is derived from an EMBL/GenBank/DDBJ whole genome shotgun (WGS) entry which is preliminary data.</text>
</comment>
<dbReference type="STRING" id="1890364.A0A2P6N786"/>
<evidence type="ECO:0000313" key="6">
    <source>
        <dbReference type="Proteomes" id="UP000241769"/>
    </source>
</evidence>
<dbReference type="Gene3D" id="3.40.30.10">
    <property type="entry name" value="Glutaredoxin"/>
    <property type="match status" value="1"/>
</dbReference>
<organism evidence="5 6">
    <name type="scientific">Planoprotostelium fungivorum</name>
    <dbReference type="NCBI Taxonomy" id="1890364"/>
    <lineage>
        <taxon>Eukaryota</taxon>
        <taxon>Amoebozoa</taxon>
        <taxon>Evosea</taxon>
        <taxon>Variosea</taxon>
        <taxon>Cavosteliida</taxon>
        <taxon>Cavosteliaceae</taxon>
        <taxon>Planoprotostelium</taxon>
    </lineage>
</organism>
<evidence type="ECO:0000256" key="1">
    <source>
        <dbReference type="ARBA" id="ARBA00006926"/>
    </source>
</evidence>
<reference evidence="5 6" key="1">
    <citation type="journal article" date="2018" name="Genome Biol. Evol.">
        <title>Multiple Roots of Fruiting Body Formation in Amoebozoa.</title>
        <authorList>
            <person name="Hillmann F."/>
            <person name="Forbes G."/>
            <person name="Novohradska S."/>
            <person name="Ferling I."/>
            <person name="Riege K."/>
            <person name="Groth M."/>
            <person name="Westermann M."/>
            <person name="Marz M."/>
            <person name="Spaller T."/>
            <person name="Winckler T."/>
            <person name="Schaap P."/>
            <person name="Glockner G."/>
        </authorList>
    </citation>
    <scope>NUCLEOTIDE SEQUENCE [LARGE SCALE GENOMIC DNA]</scope>
    <source>
        <strain evidence="5 6">Jena</strain>
    </source>
</reference>
<dbReference type="AlphaFoldDB" id="A0A2P6N786"/>
<dbReference type="PROSITE" id="PS00763">
    <property type="entry name" value="GLUTATHIONE_PEROXID_2"/>
    <property type="match status" value="1"/>
</dbReference>
<dbReference type="InterPro" id="IPR029760">
    <property type="entry name" value="GPX_CS"/>
</dbReference>
<keyword evidence="6" id="KW-1185">Reference proteome</keyword>
<dbReference type="CDD" id="cd00340">
    <property type="entry name" value="GSH_Peroxidase"/>
    <property type="match status" value="1"/>
</dbReference>
<protein>
    <recommendedName>
        <fullName evidence="4">Glutathione peroxidase</fullName>
    </recommendedName>
</protein>
<dbReference type="InterPro" id="IPR000889">
    <property type="entry name" value="Glutathione_peroxidase"/>
</dbReference>
<dbReference type="PANTHER" id="PTHR11592">
    <property type="entry name" value="GLUTATHIONE PEROXIDASE"/>
    <property type="match status" value="1"/>
</dbReference>
<dbReference type="PROSITE" id="PS51355">
    <property type="entry name" value="GLUTATHIONE_PEROXID_3"/>
    <property type="match status" value="1"/>
</dbReference>
<dbReference type="GO" id="GO:0034599">
    <property type="term" value="P:cellular response to oxidative stress"/>
    <property type="evidence" value="ECO:0007669"/>
    <property type="project" value="TreeGrafter"/>
</dbReference>
<keyword evidence="2 4" id="KW-0575">Peroxidase</keyword>
<keyword evidence="3 4" id="KW-0560">Oxidoreductase</keyword>
<dbReference type="PRINTS" id="PR01011">
    <property type="entry name" value="GLUTPROXDASE"/>
</dbReference>
<dbReference type="SUPFAM" id="SSF52833">
    <property type="entry name" value="Thioredoxin-like"/>
    <property type="match status" value="1"/>
</dbReference>
<dbReference type="PROSITE" id="PS00460">
    <property type="entry name" value="GLUTATHIONE_PEROXID_1"/>
    <property type="match status" value="1"/>
</dbReference>
<evidence type="ECO:0000256" key="2">
    <source>
        <dbReference type="ARBA" id="ARBA00022559"/>
    </source>
</evidence>
<evidence type="ECO:0000256" key="4">
    <source>
        <dbReference type="RuleBase" id="RU000499"/>
    </source>
</evidence>
<dbReference type="InterPro" id="IPR036249">
    <property type="entry name" value="Thioredoxin-like_sf"/>
</dbReference>
<dbReference type="GO" id="GO:0004601">
    <property type="term" value="F:peroxidase activity"/>
    <property type="evidence" value="ECO:0007669"/>
    <property type="project" value="UniProtKB-KW"/>
</dbReference>
<name>A0A2P6N786_9EUKA</name>